<protein>
    <submittedName>
        <fullName evidence="1">Uncharacterized protein</fullName>
    </submittedName>
</protein>
<dbReference type="EMBL" id="BART01021522">
    <property type="protein sequence ID" value="GAH01291.1"/>
    <property type="molecule type" value="Genomic_DNA"/>
</dbReference>
<organism evidence="1">
    <name type="scientific">marine sediment metagenome</name>
    <dbReference type="NCBI Taxonomy" id="412755"/>
    <lineage>
        <taxon>unclassified sequences</taxon>
        <taxon>metagenomes</taxon>
        <taxon>ecological metagenomes</taxon>
    </lineage>
</organism>
<gene>
    <name evidence="1" type="ORF">S01H4_39679</name>
</gene>
<comment type="caution">
    <text evidence="1">The sequence shown here is derived from an EMBL/GenBank/DDBJ whole genome shotgun (WGS) entry which is preliminary data.</text>
</comment>
<sequence length="57" mass="6066">MDVLPEAGPVLVAVLKKGALHDEDVGLAHHIGPFESCELDVAEVADQRDMDSPSDLL</sequence>
<accession>X1BZL1</accession>
<name>X1BZL1_9ZZZZ</name>
<feature type="non-terminal residue" evidence="1">
    <location>
        <position position="57"/>
    </location>
</feature>
<reference evidence="1" key="1">
    <citation type="journal article" date="2014" name="Front. Microbiol.">
        <title>High frequency of phylogenetically diverse reductive dehalogenase-homologous genes in deep subseafloor sedimentary metagenomes.</title>
        <authorList>
            <person name="Kawai M."/>
            <person name="Futagami T."/>
            <person name="Toyoda A."/>
            <person name="Takaki Y."/>
            <person name="Nishi S."/>
            <person name="Hori S."/>
            <person name="Arai W."/>
            <person name="Tsubouchi T."/>
            <person name="Morono Y."/>
            <person name="Uchiyama I."/>
            <person name="Ito T."/>
            <person name="Fujiyama A."/>
            <person name="Inagaki F."/>
            <person name="Takami H."/>
        </authorList>
    </citation>
    <scope>NUCLEOTIDE SEQUENCE</scope>
    <source>
        <strain evidence="1">Expedition CK06-06</strain>
    </source>
</reference>
<dbReference type="AlphaFoldDB" id="X1BZL1"/>
<proteinExistence type="predicted"/>
<evidence type="ECO:0000313" key="1">
    <source>
        <dbReference type="EMBL" id="GAH01291.1"/>
    </source>
</evidence>